<dbReference type="EMBL" id="MFEY01000007">
    <property type="protein sequence ID" value="OGE90287.1"/>
    <property type="molecule type" value="Genomic_DNA"/>
</dbReference>
<evidence type="ECO:0000256" key="1">
    <source>
        <dbReference type="ARBA" id="ARBA00004496"/>
    </source>
</evidence>
<comment type="similarity">
    <text evidence="2 9 10">Belongs to the RecF family.</text>
</comment>
<dbReference type="InterPro" id="IPR003395">
    <property type="entry name" value="RecF/RecN/SMC_N"/>
</dbReference>
<dbReference type="Proteomes" id="UP000177682">
    <property type="component" value="Unassembled WGS sequence"/>
</dbReference>
<comment type="function">
    <text evidence="9 10">The RecF protein is involved in DNA metabolism; it is required for DNA replication and normal SOS inducibility. RecF binds preferentially to single-stranded, linear DNA. It also seems to bind ATP.</text>
</comment>
<proteinExistence type="inferred from homology"/>
<dbReference type="PROSITE" id="PS00618">
    <property type="entry name" value="RECF_2"/>
    <property type="match status" value="1"/>
</dbReference>
<dbReference type="InterPro" id="IPR027417">
    <property type="entry name" value="P-loop_NTPase"/>
</dbReference>
<keyword evidence="8 9" id="KW-0238">DNA-binding</keyword>
<gene>
    <name evidence="9" type="primary">recF</name>
    <name evidence="12" type="ORF">A3E29_04295</name>
</gene>
<evidence type="ECO:0000313" key="12">
    <source>
        <dbReference type="EMBL" id="OGE90287.1"/>
    </source>
</evidence>
<feature type="domain" description="RecF/RecN/SMC N-terminal" evidence="11">
    <location>
        <begin position="3"/>
        <end position="351"/>
    </location>
</feature>
<evidence type="ECO:0000256" key="10">
    <source>
        <dbReference type="RuleBase" id="RU000578"/>
    </source>
</evidence>
<name>A0A1F5PK90_9BACT</name>
<evidence type="ECO:0000313" key="13">
    <source>
        <dbReference type="Proteomes" id="UP000177682"/>
    </source>
</evidence>
<keyword evidence="7 9" id="KW-0067">ATP-binding</keyword>
<dbReference type="NCBIfam" id="TIGR00611">
    <property type="entry name" value="recf"/>
    <property type="match status" value="1"/>
</dbReference>
<keyword evidence="6 9" id="KW-0547">Nucleotide-binding</keyword>
<keyword evidence="9 10" id="KW-0234">DNA repair</keyword>
<evidence type="ECO:0000256" key="2">
    <source>
        <dbReference type="ARBA" id="ARBA00008016"/>
    </source>
</evidence>
<dbReference type="AlphaFoldDB" id="A0A1F5PK90"/>
<organism evidence="12 13">
    <name type="scientific">Candidatus Doudnabacteria bacterium RIFCSPHIGHO2_12_FULL_48_16</name>
    <dbReference type="NCBI Taxonomy" id="1817838"/>
    <lineage>
        <taxon>Bacteria</taxon>
        <taxon>Candidatus Doudnaibacteriota</taxon>
    </lineage>
</organism>
<evidence type="ECO:0000256" key="5">
    <source>
        <dbReference type="ARBA" id="ARBA00022705"/>
    </source>
</evidence>
<evidence type="ECO:0000256" key="8">
    <source>
        <dbReference type="ARBA" id="ARBA00023125"/>
    </source>
</evidence>
<dbReference type="SUPFAM" id="SSF52540">
    <property type="entry name" value="P-loop containing nucleoside triphosphate hydrolases"/>
    <property type="match status" value="1"/>
</dbReference>
<dbReference type="GO" id="GO:0006260">
    <property type="term" value="P:DNA replication"/>
    <property type="evidence" value="ECO:0007669"/>
    <property type="project" value="UniProtKB-UniRule"/>
</dbReference>
<dbReference type="Gene3D" id="1.20.1050.90">
    <property type="entry name" value="RecF/RecN/SMC, N-terminal domain"/>
    <property type="match status" value="1"/>
</dbReference>
<dbReference type="GO" id="GO:0000731">
    <property type="term" value="P:DNA synthesis involved in DNA repair"/>
    <property type="evidence" value="ECO:0007669"/>
    <property type="project" value="TreeGrafter"/>
</dbReference>
<dbReference type="HAMAP" id="MF_00365">
    <property type="entry name" value="RecF"/>
    <property type="match status" value="1"/>
</dbReference>
<reference evidence="12 13" key="1">
    <citation type="journal article" date="2016" name="Nat. Commun.">
        <title>Thousands of microbial genomes shed light on interconnected biogeochemical processes in an aquifer system.</title>
        <authorList>
            <person name="Anantharaman K."/>
            <person name="Brown C.T."/>
            <person name="Hug L.A."/>
            <person name="Sharon I."/>
            <person name="Castelle C.J."/>
            <person name="Probst A.J."/>
            <person name="Thomas B.C."/>
            <person name="Singh A."/>
            <person name="Wilkins M.J."/>
            <person name="Karaoz U."/>
            <person name="Brodie E.L."/>
            <person name="Williams K.H."/>
            <person name="Hubbard S.S."/>
            <person name="Banfield J.F."/>
        </authorList>
    </citation>
    <scope>NUCLEOTIDE SEQUENCE [LARGE SCALE GENOMIC DNA]</scope>
</reference>
<dbReference type="Pfam" id="PF02463">
    <property type="entry name" value="SMC_N"/>
    <property type="match status" value="1"/>
</dbReference>
<dbReference type="InterPro" id="IPR001238">
    <property type="entry name" value="DNA-binding_RecF"/>
</dbReference>
<evidence type="ECO:0000256" key="3">
    <source>
        <dbReference type="ARBA" id="ARBA00020170"/>
    </source>
</evidence>
<evidence type="ECO:0000259" key="11">
    <source>
        <dbReference type="Pfam" id="PF02463"/>
    </source>
</evidence>
<feature type="binding site" evidence="9">
    <location>
        <begin position="30"/>
        <end position="37"/>
    </location>
    <ligand>
        <name>ATP</name>
        <dbReference type="ChEBI" id="CHEBI:30616"/>
    </ligand>
</feature>
<dbReference type="GO" id="GO:0006302">
    <property type="term" value="P:double-strand break repair"/>
    <property type="evidence" value="ECO:0007669"/>
    <property type="project" value="TreeGrafter"/>
</dbReference>
<dbReference type="GO" id="GO:0003697">
    <property type="term" value="F:single-stranded DNA binding"/>
    <property type="evidence" value="ECO:0007669"/>
    <property type="project" value="UniProtKB-UniRule"/>
</dbReference>
<dbReference type="Gene3D" id="3.40.50.300">
    <property type="entry name" value="P-loop containing nucleotide triphosphate hydrolases"/>
    <property type="match status" value="1"/>
</dbReference>
<accession>A0A1F5PK90</accession>
<dbReference type="PANTHER" id="PTHR32182:SF0">
    <property type="entry name" value="DNA REPLICATION AND REPAIR PROTEIN RECF"/>
    <property type="match status" value="1"/>
</dbReference>
<keyword evidence="5 9" id="KW-0235">DNA replication</keyword>
<evidence type="ECO:0000256" key="9">
    <source>
        <dbReference type="HAMAP-Rule" id="MF_00365"/>
    </source>
</evidence>
<evidence type="ECO:0000256" key="6">
    <source>
        <dbReference type="ARBA" id="ARBA00022741"/>
    </source>
</evidence>
<comment type="subcellular location">
    <subcellularLocation>
        <location evidence="1 9 10">Cytoplasm</location>
    </subcellularLocation>
</comment>
<protein>
    <recommendedName>
        <fullName evidence="3 9">DNA replication and repair protein RecF</fullName>
    </recommendedName>
</protein>
<dbReference type="PANTHER" id="PTHR32182">
    <property type="entry name" value="DNA REPLICATION AND REPAIR PROTEIN RECF"/>
    <property type="match status" value="1"/>
</dbReference>
<evidence type="ECO:0000256" key="7">
    <source>
        <dbReference type="ARBA" id="ARBA00022840"/>
    </source>
</evidence>
<evidence type="ECO:0000256" key="4">
    <source>
        <dbReference type="ARBA" id="ARBA00022490"/>
    </source>
</evidence>
<keyword evidence="9 10" id="KW-0227">DNA damage</keyword>
<keyword evidence="9 10" id="KW-0742">SOS response</keyword>
<dbReference type="GO" id="GO:0005524">
    <property type="term" value="F:ATP binding"/>
    <property type="evidence" value="ECO:0007669"/>
    <property type="project" value="UniProtKB-UniRule"/>
</dbReference>
<dbReference type="GO" id="GO:0005737">
    <property type="term" value="C:cytoplasm"/>
    <property type="evidence" value="ECO:0007669"/>
    <property type="project" value="UniProtKB-SubCell"/>
</dbReference>
<dbReference type="InterPro" id="IPR018078">
    <property type="entry name" value="DNA-binding_RecF_CS"/>
</dbReference>
<dbReference type="GO" id="GO:0009432">
    <property type="term" value="P:SOS response"/>
    <property type="evidence" value="ECO:0007669"/>
    <property type="project" value="UniProtKB-UniRule"/>
</dbReference>
<sequence length="354" mass="40932">MRLTNLVLKNFRNYQNLEVSFNSDLVLILGANASGKTNLLESIYFLSRLRSFRAPDELLINHREDYFALQGRAGNRQMETVVQKSGLVKRSFKLDGQKTKRSLWQTFATVLFVPNDLNLFILGPVFRRKYLDEVLGQRDSLYVLSLSSLEHVLKQRGALLQLLGRGEGQRSELDYWNLELAKTALTIWVKRTELIGFLNRRFNQVNRDLTNFDHIYQIEFVSANRFANENEFLAELGRLEPAEIRAGKNLLGPHRDDFLIKKNGELNIYNSSRGELRAQILALKLLQAEYLTNGESKPVILLDDVFSELDEIRRTKLLETLTGHQIFITTTEEHHLPKLAKDVQIFKVENNQLK</sequence>
<dbReference type="InterPro" id="IPR042174">
    <property type="entry name" value="RecF_2"/>
</dbReference>
<comment type="caution">
    <text evidence="12">The sequence shown here is derived from an EMBL/GenBank/DDBJ whole genome shotgun (WGS) entry which is preliminary data.</text>
</comment>
<keyword evidence="4 9" id="KW-0963">Cytoplasm</keyword>